<dbReference type="Pfam" id="PF13699">
    <property type="entry name" value="eCIS_core"/>
    <property type="match status" value="1"/>
</dbReference>
<evidence type="ECO:0000259" key="1">
    <source>
        <dbReference type="Pfam" id="PF13699"/>
    </source>
</evidence>
<dbReference type="InterPro" id="IPR025295">
    <property type="entry name" value="eCIS_core_dom"/>
</dbReference>
<reference evidence="2 3" key="1">
    <citation type="submission" date="2021-10" db="EMBL/GenBank/DDBJ databases">
        <authorList>
            <person name="Koch H."/>
        </authorList>
    </citation>
    <scope>NUCLEOTIDE SEQUENCE [LARGE SCALE GENOMIC DNA]</scope>
    <source>
        <strain evidence="2">6680</strain>
    </source>
</reference>
<protein>
    <recommendedName>
        <fullName evidence="1">eCIS core domain-containing protein</fullName>
    </recommendedName>
</protein>
<dbReference type="InterPro" id="IPR036737">
    <property type="entry name" value="OmpA-like_sf"/>
</dbReference>
<name>A0ABN8AJR3_9PROT</name>
<gene>
    <name evidence="2" type="ORF">NTG6680_0591</name>
</gene>
<dbReference type="EMBL" id="OU912926">
    <property type="protein sequence ID" value="CAG9931844.1"/>
    <property type="molecule type" value="Genomic_DNA"/>
</dbReference>
<keyword evidence="3" id="KW-1185">Reference proteome</keyword>
<accession>A0ABN8AJR3</accession>
<dbReference type="RefSeq" id="WP_239795889.1">
    <property type="nucleotide sequence ID" value="NZ_OU912926.1"/>
</dbReference>
<dbReference type="Gene3D" id="3.30.1330.60">
    <property type="entry name" value="OmpA-like domain"/>
    <property type="match status" value="1"/>
</dbReference>
<organism evidence="2 3">
    <name type="scientific">Candidatus Nitrotoga arctica</name>
    <dbReference type="NCBI Taxonomy" id="453162"/>
    <lineage>
        <taxon>Bacteria</taxon>
        <taxon>Pseudomonadati</taxon>
        <taxon>Pseudomonadota</taxon>
        <taxon>Betaproteobacteria</taxon>
        <taxon>Nitrosomonadales</taxon>
        <taxon>Gallionellaceae</taxon>
        <taxon>Candidatus Nitrotoga</taxon>
    </lineage>
</organism>
<dbReference type="Proteomes" id="UP000839052">
    <property type="component" value="Chromosome"/>
</dbReference>
<proteinExistence type="predicted"/>
<evidence type="ECO:0000313" key="2">
    <source>
        <dbReference type="EMBL" id="CAG9931844.1"/>
    </source>
</evidence>
<evidence type="ECO:0000313" key="3">
    <source>
        <dbReference type="Proteomes" id="UP000839052"/>
    </source>
</evidence>
<sequence>MSTFATQEYRTDKSLLLGNSPNAERLLQSKYALGVPNSSPTSEYEGKPRLQAKLSIGASNDLLEQEADRVADQVLAASAYSAVSGAVPRIQRFTGQGTEDAGTAPASVNRVLTGSGSPLDPSIQQYMGQRFGHDFSQVRVHTGSAAKQSAQDINAHAYTVGHNIVFGAGGFAPESHEGRKLIAHELTHVVQQTGAAGMNVCQSKNKRGLSSVIPNIQGAIAQPTIQRTPVCPAKRDSGEVTKSQSPNGVLTVDTSFDAAKEWLSVQDFGIDQDSVPPTMTQSDDWRRMISMILGDPNTHVAVLGFSDCIGTEQNNQNLRDRRADAVVKAMPAEARAKVGALKGWAGSLTYLFPNGTAENRARNRMVVVGLLRAWGDSCEGLPKATNIDQFIFLVSCLEKRLGLTKAADAPKTLSVLRQLYFGNAAWSTARNRSKTWDDIITSQPWAPGNDPTPKLGAKLLSALQDSKDIKFDNVSSMGIDISHLLTGLDAMMNPQNPLLHAAGPIYVQTNVLNHALATWAGDVASAATNYTICVDFGKFSASYDDFFKDLAADADLEGDIDAYAVWAALNSTPNAPVPLQLNIPVSEVLMQYYRLKNTPGGQGRATRFEIFANFYGANVKGRKMQNRLGFQRNINASVKELAILSLAKQMKEVLQGNVASIGNCAGGKPPVQTGPPATVDAFALLNRVVAASMEMTERFTIWLERRL</sequence>
<dbReference type="SUPFAM" id="SSF103088">
    <property type="entry name" value="OmpA-like"/>
    <property type="match status" value="1"/>
</dbReference>
<feature type="domain" description="eCIS core" evidence="1">
    <location>
        <begin position="118"/>
        <end position="195"/>
    </location>
</feature>